<gene>
    <name evidence="3" type="primary">106084175</name>
</gene>
<dbReference type="InterPro" id="IPR038095">
    <property type="entry name" value="Costars_sf"/>
</dbReference>
<sequence>MADLSHELGALRFVVDSPLSSKVAMFNNQVSAHKQSQLLNPFAQTDGRSSPKPSFSKDEYGKPLAGSLTEMRGQKANIHVLKEMLELCQIIDSEGYNVKDEPEMRVIPFGELFNIYNYISDKVVGILLRARKHKLVEFEGEMLFQRRDDDVPIFLLKPIAEIRREMNDKIESIKRCGSPAPQATSVLLDKKAHGLDVPKGGTPRASVSRTPTPQSSKASSPARDPNKTGSTPQSSKAPSPARDASKTGSTPHSTKAPSPAPVASNGAPKPETPKIQISRDPEQVNEPPQEDSNNASTEPIKAEEIANTPAAPEQVPKQSEVPETQSEATTPQIQEPKVEEKPTEDQPAATTVTETVAVTEAGVAAVTITEDKNDLNNNPAESSVMPVVVIEASAVYVRSNNNEAASPDTATTETEATPVNEPAAATESAPVA</sequence>
<evidence type="ECO:0000313" key="4">
    <source>
        <dbReference type="Proteomes" id="UP000095300"/>
    </source>
</evidence>
<dbReference type="InterPro" id="IPR026111">
    <property type="entry name" value="Abra"/>
</dbReference>
<dbReference type="PANTHER" id="PTHR22739">
    <property type="entry name" value="STRIATED MUSCLE ACTIVATOR OF RHO-DEPENDENT SIGNALING-RELATED"/>
    <property type="match status" value="1"/>
</dbReference>
<feature type="region of interest" description="Disordered" evidence="1">
    <location>
        <begin position="193"/>
        <end position="355"/>
    </location>
</feature>
<dbReference type="InterPro" id="IPR027817">
    <property type="entry name" value="Costars_dom"/>
</dbReference>
<feature type="domain" description="Costars" evidence="2">
    <location>
        <begin position="78"/>
        <end position="156"/>
    </location>
</feature>
<dbReference type="Gene3D" id="1.10.10.1540">
    <property type="entry name" value="Costar domain"/>
    <property type="match status" value="1"/>
</dbReference>
<dbReference type="GO" id="GO:0045944">
    <property type="term" value="P:positive regulation of transcription by RNA polymerase II"/>
    <property type="evidence" value="ECO:0007669"/>
    <property type="project" value="TreeGrafter"/>
</dbReference>
<dbReference type="Pfam" id="PF14705">
    <property type="entry name" value="Costars"/>
    <property type="match status" value="1"/>
</dbReference>
<dbReference type="SMART" id="SM01283">
    <property type="entry name" value="Costars"/>
    <property type="match status" value="1"/>
</dbReference>
<protein>
    <recommendedName>
        <fullName evidence="2">Costars domain-containing protein</fullName>
    </recommendedName>
</protein>
<proteinExistence type="predicted"/>
<dbReference type="GO" id="GO:0035025">
    <property type="term" value="P:positive regulation of Rho protein signal transduction"/>
    <property type="evidence" value="ECO:0007669"/>
    <property type="project" value="InterPro"/>
</dbReference>
<dbReference type="KEGG" id="scac:106084175"/>
<dbReference type="GO" id="GO:0030017">
    <property type="term" value="C:sarcomere"/>
    <property type="evidence" value="ECO:0007669"/>
    <property type="project" value="TreeGrafter"/>
</dbReference>
<dbReference type="Proteomes" id="UP000095300">
    <property type="component" value="Unassembled WGS sequence"/>
</dbReference>
<dbReference type="PANTHER" id="PTHR22739:SF7">
    <property type="entry name" value="EG:152A3.3 PROTEIN-RELATED"/>
    <property type="match status" value="1"/>
</dbReference>
<feature type="compositionally biased region" description="Polar residues" evidence="1">
    <location>
        <begin position="246"/>
        <end position="256"/>
    </location>
</feature>
<reference evidence="3" key="1">
    <citation type="submission" date="2020-05" db="UniProtKB">
        <authorList>
            <consortium name="EnsemblMetazoa"/>
        </authorList>
    </citation>
    <scope>IDENTIFICATION</scope>
    <source>
        <strain evidence="3">USDA</strain>
    </source>
</reference>
<dbReference type="OrthoDB" id="9871914at2759"/>
<name>A0A1I8Q0U3_STOCA</name>
<dbReference type="FunFam" id="1.10.10.1540:FF:000003">
    <property type="entry name" value="Uncharacterized protein, isoform B"/>
    <property type="match status" value="1"/>
</dbReference>
<evidence type="ECO:0000256" key="1">
    <source>
        <dbReference type="SAM" id="MobiDB-lite"/>
    </source>
</evidence>
<organism evidence="3 4">
    <name type="scientific">Stomoxys calcitrans</name>
    <name type="common">Stable fly</name>
    <name type="synonym">Conops calcitrans</name>
    <dbReference type="NCBI Taxonomy" id="35570"/>
    <lineage>
        <taxon>Eukaryota</taxon>
        <taxon>Metazoa</taxon>
        <taxon>Ecdysozoa</taxon>
        <taxon>Arthropoda</taxon>
        <taxon>Hexapoda</taxon>
        <taxon>Insecta</taxon>
        <taxon>Pterygota</taxon>
        <taxon>Neoptera</taxon>
        <taxon>Endopterygota</taxon>
        <taxon>Diptera</taxon>
        <taxon>Brachycera</taxon>
        <taxon>Muscomorpha</taxon>
        <taxon>Muscoidea</taxon>
        <taxon>Muscidae</taxon>
        <taxon>Stomoxys</taxon>
    </lineage>
</organism>
<keyword evidence="4" id="KW-1185">Reference proteome</keyword>
<accession>A0A1I8Q0U3</accession>
<dbReference type="GO" id="GO:0003779">
    <property type="term" value="F:actin binding"/>
    <property type="evidence" value="ECO:0007669"/>
    <property type="project" value="InterPro"/>
</dbReference>
<feature type="compositionally biased region" description="Polar residues" evidence="1">
    <location>
        <begin position="227"/>
        <end position="237"/>
    </location>
</feature>
<dbReference type="EnsemblMetazoa" id="SCAU012850-RA">
    <property type="protein sequence ID" value="SCAU012850-PA"/>
    <property type="gene ID" value="SCAU012850"/>
</dbReference>
<evidence type="ECO:0000259" key="2">
    <source>
        <dbReference type="SMART" id="SM01283"/>
    </source>
</evidence>
<dbReference type="VEuPathDB" id="VectorBase:SCAU012850"/>
<evidence type="ECO:0000313" key="3">
    <source>
        <dbReference type="EnsemblMetazoa" id="SCAU012850-PA"/>
    </source>
</evidence>
<feature type="compositionally biased region" description="Polar residues" evidence="1">
    <location>
        <begin position="205"/>
        <end position="219"/>
    </location>
</feature>
<feature type="compositionally biased region" description="Low complexity" evidence="1">
    <location>
        <begin position="403"/>
        <end position="432"/>
    </location>
</feature>
<dbReference type="AlphaFoldDB" id="A0A1I8Q0U3"/>
<feature type="region of interest" description="Disordered" evidence="1">
    <location>
        <begin position="400"/>
        <end position="432"/>
    </location>
</feature>
<feature type="compositionally biased region" description="Polar residues" evidence="1">
    <location>
        <begin position="321"/>
        <end position="333"/>
    </location>
</feature>